<accession>A0A9R1TCG9</accession>
<dbReference type="RefSeq" id="XP_011306553.1">
    <property type="nucleotide sequence ID" value="XM_011308251.1"/>
</dbReference>
<dbReference type="SUPFAM" id="SSF48452">
    <property type="entry name" value="TPR-like"/>
    <property type="match status" value="1"/>
</dbReference>
<dbReference type="GeneID" id="105268582"/>
<dbReference type="AlphaFoldDB" id="A0A9R1TCG9"/>
<dbReference type="CTD" id="32507"/>
<dbReference type="GO" id="GO:0005769">
    <property type="term" value="C:early endosome"/>
    <property type="evidence" value="ECO:0007669"/>
    <property type="project" value="TreeGrafter"/>
</dbReference>
<dbReference type="InterPro" id="IPR039494">
    <property type="entry name" value="F8A"/>
</dbReference>
<proteinExistence type="predicted"/>
<keyword evidence="1" id="KW-1185">Reference proteome</keyword>
<dbReference type="KEGG" id="fas:105268582"/>
<dbReference type="Gene3D" id="1.25.40.10">
    <property type="entry name" value="Tetratricopeptide repeat domain"/>
    <property type="match status" value="1"/>
</dbReference>
<dbReference type="Proteomes" id="UP000694866">
    <property type="component" value="Unplaced"/>
</dbReference>
<name>A0A9R1TCG9_9HYME</name>
<dbReference type="GO" id="GO:0099518">
    <property type="term" value="P:vesicle cytoskeletal trafficking"/>
    <property type="evidence" value="ECO:0007669"/>
    <property type="project" value="TreeGrafter"/>
</dbReference>
<reference evidence="2" key="1">
    <citation type="submission" date="2025-08" db="UniProtKB">
        <authorList>
            <consortium name="RefSeq"/>
        </authorList>
    </citation>
    <scope>IDENTIFICATION</scope>
    <source>
        <strain evidence="2">USDA-PBARC FA_bdor</strain>
        <tissue evidence="2">Whole organism</tissue>
    </source>
</reference>
<dbReference type="PANTHER" id="PTHR16797">
    <property type="entry name" value="FACTOR VIII-ASSOCIATED GENE 1"/>
    <property type="match status" value="1"/>
</dbReference>
<protein>
    <submittedName>
        <fullName evidence="2">Factor VIII intron 22 protein</fullName>
    </submittedName>
</protein>
<sequence length="309" mass="34610">MDNSLDNADLRQHNDFLMKYQSINNKLKKRFLRNPNITEASEQFNSLALNCEQEEAWQYAGLCSTAVARCYHTLGDTESEINNLLRAGRHFLTADKQNWSIGCPSVGQENFQAATSCFSDAVQACHNSPEFSATAAGAILELAIALGPTPAAGQFVKKSIGIFPTAQAFDLLLSYYIKQGDHTSALNLCTEFMDLLESSAASNHSARYRIFIRKIEINRLLLILIQQLTVQRLSPGISEVLERFTSIEDNWSANSHLSEDEFILLQSLVLACQSKDSHSLLALENDLWNYLNTEQKDLLRQLVKIVTTE</sequence>
<evidence type="ECO:0000313" key="1">
    <source>
        <dbReference type="Proteomes" id="UP000694866"/>
    </source>
</evidence>
<organism evidence="1 2">
    <name type="scientific">Fopius arisanus</name>
    <dbReference type="NCBI Taxonomy" id="64838"/>
    <lineage>
        <taxon>Eukaryota</taxon>
        <taxon>Metazoa</taxon>
        <taxon>Ecdysozoa</taxon>
        <taxon>Arthropoda</taxon>
        <taxon>Hexapoda</taxon>
        <taxon>Insecta</taxon>
        <taxon>Pterygota</taxon>
        <taxon>Neoptera</taxon>
        <taxon>Endopterygota</taxon>
        <taxon>Hymenoptera</taxon>
        <taxon>Apocrita</taxon>
        <taxon>Ichneumonoidea</taxon>
        <taxon>Braconidae</taxon>
        <taxon>Opiinae</taxon>
        <taxon>Fopius</taxon>
    </lineage>
</organism>
<dbReference type="InterPro" id="IPR011990">
    <property type="entry name" value="TPR-like_helical_dom_sf"/>
</dbReference>
<evidence type="ECO:0000313" key="2">
    <source>
        <dbReference type="RefSeq" id="XP_011306553.1"/>
    </source>
</evidence>
<gene>
    <name evidence="2" type="primary">Hap40</name>
</gene>
<dbReference type="PANTHER" id="PTHR16797:SF4">
    <property type="entry name" value="40-KDA HUNTINGTIN-ASSOCIATED PROTEIN"/>
    <property type="match status" value="1"/>
</dbReference>
<dbReference type="OrthoDB" id="10249246at2759"/>